<evidence type="ECO:0000313" key="9">
    <source>
        <dbReference type="EMBL" id="GGJ49643.1"/>
    </source>
</evidence>
<dbReference type="InterPro" id="IPR001714">
    <property type="entry name" value="Pept_M24_MAP"/>
</dbReference>
<evidence type="ECO:0000256" key="1">
    <source>
        <dbReference type="ARBA" id="ARBA00002521"/>
    </source>
</evidence>
<feature type="domain" description="Peptidase M24" evidence="8">
    <location>
        <begin position="12"/>
        <end position="239"/>
    </location>
</feature>
<evidence type="ECO:0000256" key="3">
    <source>
        <dbReference type="ARBA" id="ARBA00022670"/>
    </source>
</evidence>
<comment type="subunit">
    <text evidence="6">Monomer.</text>
</comment>
<feature type="binding site" evidence="6">
    <location>
        <position position="104"/>
    </location>
    <ligand>
        <name>a divalent metal cation</name>
        <dbReference type="ChEBI" id="CHEBI:60240"/>
        <label>1</label>
    </ligand>
</feature>
<comment type="caution">
    <text evidence="9">The sequence shown here is derived from an EMBL/GenBank/DDBJ whole genome shotgun (WGS) entry which is preliminary data.</text>
</comment>
<proteinExistence type="inferred from homology"/>
<keyword evidence="5 6" id="KW-0378">Hydrolase</keyword>
<keyword evidence="3 6" id="KW-0645">Protease</keyword>
<dbReference type="InterPro" id="IPR000994">
    <property type="entry name" value="Pept_M24"/>
</dbReference>
<comment type="catalytic activity">
    <reaction evidence="6 7">
        <text>Release of N-terminal amino acids, preferentially methionine, from peptides and arylamides.</text>
        <dbReference type="EC" id="3.4.11.18"/>
    </reaction>
</comment>
<dbReference type="PRINTS" id="PR00599">
    <property type="entry name" value="MAPEPTIDASE"/>
</dbReference>
<dbReference type="EC" id="3.4.11.18" evidence="6 7"/>
<comment type="cofactor">
    <cofactor evidence="6">
        <name>Co(2+)</name>
        <dbReference type="ChEBI" id="CHEBI:48828"/>
    </cofactor>
    <cofactor evidence="6">
        <name>Zn(2+)</name>
        <dbReference type="ChEBI" id="CHEBI:29105"/>
    </cofactor>
    <cofactor evidence="6">
        <name>Mn(2+)</name>
        <dbReference type="ChEBI" id="CHEBI:29035"/>
    </cofactor>
    <cofactor evidence="6">
        <name>Fe(2+)</name>
        <dbReference type="ChEBI" id="CHEBI:29033"/>
    </cofactor>
    <text evidence="6">Binds 2 divalent metal cations per subunit. Has a high-affinity and a low affinity metal-binding site. The true nature of the physiological cofactor is under debate. The enzyme is active with cobalt, zinc, manganese or divalent iron ions. Most likely, methionine aminopeptidases function as mononuclear Fe(2+)-metalloproteases under physiological conditions, and the catalytically relevant metal-binding site has been assigned to the histidine-containing high-affinity site.</text>
</comment>
<reference evidence="10" key="1">
    <citation type="journal article" date="2019" name="Int. J. Syst. Evol. Microbiol.">
        <title>The Global Catalogue of Microorganisms (GCM) 10K type strain sequencing project: providing services to taxonomists for standard genome sequencing and annotation.</title>
        <authorList>
            <consortium name="The Broad Institute Genomics Platform"/>
            <consortium name="The Broad Institute Genome Sequencing Center for Infectious Disease"/>
            <person name="Wu L."/>
            <person name="Ma J."/>
        </authorList>
    </citation>
    <scope>NUCLEOTIDE SEQUENCE [LARGE SCALE GENOMIC DNA]</scope>
    <source>
        <strain evidence="10">JCM 14370</strain>
    </source>
</reference>
<feature type="binding site" evidence="6">
    <location>
        <position position="232"/>
    </location>
    <ligand>
        <name>a divalent metal cation</name>
        <dbReference type="ChEBI" id="CHEBI:60240"/>
        <label>1</label>
    </ligand>
</feature>
<feature type="binding site" evidence="6">
    <location>
        <position position="200"/>
    </location>
    <ligand>
        <name>a divalent metal cation</name>
        <dbReference type="ChEBI" id="CHEBI:60240"/>
        <label>2</label>
        <note>catalytic</note>
    </ligand>
</feature>
<dbReference type="RefSeq" id="WP_189005712.1">
    <property type="nucleotide sequence ID" value="NZ_BMOD01000020.1"/>
</dbReference>
<keyword evidence="10" id="KW-1185">Reference proteome</keyword>
<dbReference type="EMBL" id="BMOD01000020">
    <property type="protein sequence ID" value="GGJ49643.1"/>
    <property type="molecule type" value="Genomic_DNA"/>
</dbReference>
<dbReference type="HAMAP" id="MF_01974">
    <property type="entry name" value="MetAP_1"/>
    <property type="match status" value="1"/>
</dbReference>
<dbReference type="SUPFAM" id="SSF55920">
    <property type="entry name" value="Creatinase/aminopeptidase"/>
    <property type="match status" value="1"/>
</dbReference>
<evidence type="ECO:0000259" key="8">
    <source>
        <dbReference type="Pfam" id="PF00557"/>
    </source>
</evidence>
<comment type="similarity">
    <text evidence="6">Belongs to the peptidase M24A family. Methionine aminopeptidase type 1 subfamily.</text>
</comment>
<dbReference type="GO" id="GO:0004177">
    <property type="term" value="F:aminopeptidase activity"/>
    <property type="evidence" value="ECO:0007669"/>
    <property type="project" value="UniProtKB-KW"/>
</dbReference>
<accession>A0ABQ2D8C7</accession>
<dbReference type="PANTHER" id="PTHR43330:SF13">
    <property type="entry name" value="METHIONINE AMINOPEPTIDASE 2"/>
    <property type="match status" value="1"/>
</dbReference>
<evidence type="ECO:0000256" key="4">
    <source>
        <dbReference type="ARBA" id="ARBA00022723"/>
    </source>
</evidence>
<dbReference type="Pfam" id="PF00557">
    <property type="entry name" value="Peptidase_M24"/>
    <property type="match status" value="1"/>
</dbReference>
<keyword evidence="4 6" id="KW-0479">Metal-binding</keyword>
<feature type="binding site" evidence="6">
    <location>
        <position position="232"/>
    </location>
    <ligand>
        <name>a divalent metal cation</name>
        <dbReference type="ChEBI" id="CHEBI:60240"/>
        <label>2</label>
        <note>catalytic</note>
    </ligand>
</feature>
<evidence type="ECO:0000313" key="10">
    <source>
        <dbReference type="Proteomes" id="UP000632222"/>
    </source>
</evidence>
<feature type="binding site" evidence="6">
    <location>
        <position position="104"/>
    </location>
    <ligand>
        <name>a divalent metal cation</name>
        <dbReference type="ChEBI" id="CHEBI:60240"/>
        <label>2</label>
        <note>catalytic</note>
    </ligand>
</feature>
<dbReference type="PANTHER" id="PTHR43330">
    <property type="entry name" value="METHIONINE AMINOPEPTIDASE"/>
    <property type="match status" value="1"/>
</dbReference>
<evidence type="ECO:0000256" key="5">
    <source>
        <dbReference type="ARBA" id="ARBA00022801"/>
    </source>
</evidence>
<organism evidence="9 10">
    <name type="scientific">Deinococcus roseus</name>
    <dbReference type="NCBI Taxonomy" id="392414"/>
    <lineage>
        <taxon>Bacteria</taxon>
        <taxon>Thermotogati</taxon>
        <taxon>Deinococcota</taxon>
        <taxon>Deinococci</taxon>
        <taxon>Deinococcales</taxon>
        <taxon>Deinococcaceae</taxon>
        <taxon>Deinococcus</taxon>
    </lineage>
</organism>
<dbReference type="InterPro" id="IPR002467">
    <property type="entry name" value="Pept_M24A_MAP1"/>
</dbReference>
<name>A0ABQ2D8C7_9DEIO</name>
<dbReference type="Gene3D" id="3.90.230.10">
    <property type="entry name" value="Creatinase/methionine aminopeptidase superfamily"/>
    <property type="match status" value="1"/>
</dbReference>
<dbReference type="NCBIfam" id="TIGR00500">
    <property type="entry name" value="met_pdase_I"/>
    <property type="match status" value="1"/>
</dbReference>
<evidence type="ECO:0000256" key="6">
    <source>
        <dbReference type="HAMAP-Rule" id="MF_01974"/>
    </source>
</evidence>
<comment type="function">
    <text evidence="1 6">Removes the N-terminal methionine from nascent proteins. The N-terminal methionine is often cleaved when the second residue in the primary sequence is small and uncharged (Met-Ala-, Cys, Gly, Pro, Ser, Thr, or Val). Requires deformylation of the N(alpha)-formylated initiator methionine before it can be hydrolyzed.</text>
</comment>
<feature type="binding site" evidence="6">
    <location>
        <position position="174"/>
    </location>
    <ligand>
        <name>substrate</name>
    </ligand>
</feature>
<keyword evidence="2 6" id="KW-0031">Aminopeptidase</keyword>
<feature type="binding site" evidence="6">
    <location>
        <position position="93"/>
    </location>
    <ligand>
        <name>a divalent metal cation</name>
        <dbReference type="ChEBI" id="CHEBI:60240"/>
        <label>1</label>
    </ligand>
</feature>
<protein>
    <recommendedName>
        <fullName evidence="6 7">Methionine aminopeptidase</fullName>
        <shortName evidence="6">MAP</shortName>
        <shortName evidence="6">MetAP</shortName>
        <ecNumber evidence="6 7">3.4.11.18</ecNumber>
    </recommendedName>
    <alternativeName>
        <fullName evidence="6">Peptidase M</fullName>
    </alternativeName>
</protein>
<sequence length="247" mass="26371">MSIDSEHDLLGMQHAGKVVAEALKAMQNAIEPGVTPAELDEICGQVFRKYGAESAPRQVYGAPVHAFISVNEDVVHGLPTPHPLKAGDVVKLDVTPNVQGYIADAAITVAVPPASPQALKLIACAEAAFQAAMRVATAGKPIHVIGRAIEQEVTSRGFTVLRELSGHSVGKTIHEQPSVLNYYHPRDRYMLHEGLVLAIEPLISAGRRGRVKTLSDGWTLSTTDGSLSAHFEHTVVITQGKPMVLTA</sequence>
<feature type="binding site" evidence="6">
    <location>
        <position position="76"/>
    </location>
    <ligand>
        <name>substrate</name>
    </ligand>
</feature>
<dbReference type="InterPro" id="IPR036005">
    <property type="entry name" value="Creatinase/aminopeptidase-like"/>
</dbReference>
<gene>
    <name evidence="9" type="primary">mapB</name>
    <name evidence="6" type="synonym">map</name>
    <name evidence="9" type="ORF">GCM10008938_39500</name>
</gene>
<dbReference type="Proteomes" id="UP000632222">
    <property type="component" value="Unassembled WGS sequence"/>
</dbReference>
<evidence type="ECO:0000256" key="2">
    <source>
        <dbReference type="ARBA" id="ARBA00022438"/>
    </source>
</evidence>
<feature type="binding site" evidence="6">
    <location>
        <position position="167"/>
    </location>
    <ligand>
        <name>a divalent metal cation</name>
        <dbReference type="ChEBI" id="CHEBI:60240"/>
        <label>2</label>
        <note>catalytic</note>
    </ligand>
</feature>
<evidence type="ECO:0000256" key="7">
    <source>
        <dbReference type="RuleBase" id="RU003653"/>
    </source>
</evidence>